<organism evidence="2 3">
    <name type="scientific">Lithohypha guttulata</name>
    <dbReference type="NCBI Taxonomy" id="1690604"/>
    <lineage>
        <taxon>Eukaryota</taxon>
        <taxon>Fungi</taxon>
        <taxon>Dikarya</taxon>
        <taxon>Ascomycota</taxon>
        <taxon>Pezizomycotina</taxon>
        <taxon>Eurotiomycetes</taxon>
        <taxon>Chaetothyriomycetidae</taxon>
        <taxon>Chaetothyriales</taxon>
        <taxon>Trichomeriaceae</taxon>
        <taxon>Lithohypha</taxon>
    </lineage>
</organism>
<gene>
    <name evidence="2" type="ORF">LTR24_004119</name>
</gene>
<keyword evidence="3" id="KW-1185">Reference proteome</keyword>
<feature type="domain" description="Heterokaryon incompatibility" evidence="1">
    <location>
        <begin position="62"/>
        <end position="146"/>
    </location>
</feature>
<evidence type="ECO:0000313" key="3">
    <source>
        <dbReference type="Proteomes" id="UP001345013"/>
    </source>
</evidence>
<evidence type="ECO:0000313" key="2">
    <source>
        <dbReference type="EMBL" id="KAK5093567.1"/>
    </source>
</evidence>
<sequence length="174" mass="19376">MPDPAGAVEEARLPEHLAPDLEYEHDDLTLTKSQLGSSGFYRMKATKPLAASSALQPYGISFSALSDVWGPPQPRRRILINGKGFLVGQNLCRFLEVASEQYPGLEIWIDAINNIEKSHQVLQMGKIYSAAKKVLIWLGHDTALESWFRAINGYAWKDVSGGPLHMPLGRKAWF</sequence>
<dbReference type="PANTHER" id="PTHR24148">
    <property type="entry name" value="ANKYRIN REPEAT DOMAIN-CONTAINING PROTEIN 39 HOMOLOG-RELATED"/>
    <property type="match status" value="1"/>
</dbReference>
<dbReference type="Pfam" id="PF06985">
    <property type="entry name" value="HET"/>
    <property type="match status" value="1"/>
</dbReference>
<dbReference type="InterPro" id="IPR010730">
    <property type="entry name" value="HET"/>
</dbReference>
<reference evidence="2 3" key="1">
    <citation type="submission" date="2023-08" db="EMBL/GenBank/DDBJ databases">
        <title>Black Yeasts Isolated from many extreme environments.</title>
        <authorList>
            <person name="Coleine C."/>
            <person name="Stajich J.E."/>
            <person name="Selbmann L."/>
        </authorList>
    </citation>
    <scope>NUCLEOTIDE SEQUENCE [LARGE SCALE GENOMIC DNA]</scope>
    <source>
        <strain evidence="2 3">CCFEE 5885</strain>
    </source>
</reference>
<evidence type="ECO:0000259" key="1">
    <source>
        <dbReference type="Pfam" id="PF06985"/>
    </source>
</evidence>
<accession>A0ABR0KD23</accession>
<dbReference type="Proteomes" id="UP001345013">
    <property type="component" value="Unassembled WGS sequence"/>
</dbReference>
<dbReference type="EMBL" id="JAVRRG010000041">
    <property type="protein sequence ID" value="KAK5093567.1"/>
    <property type="molecule type" value="Genomic_DNA"/>
</dbReference>
<proteinExistence type="predicted"/>
<protein>
    <recommendedName>
        <fullName evidence="1">Heterokaryon incompatibility domain-containing protein</fullName>
    </recommendedName>
</protein>
<name>A0ABR0KD23_9EURO</name>
<dbReference type="InterPro" id="IPR052895">
    <property type="entry name" value="HetReg/Transcr_Mod"/>
</dbReference>
<dbReference type="PANTHER" id="PTHR24148:SF73">
    <property type="entry name" value="HET DOMAIN PROTEIN (AFU_ORTHOLOGUE AFUA_8G01020)"/>
    <property type="match status" value="1"/>
</dbReference>
<comment type="caution">
    <text evidence="2">The sequence shown here is derived from an EMBL/GenBank/DDBJ whole genome shotgun (WGS) entry which is preliminary data.</text>
</comment>